<proteinExistence type="predicted"/>
<name>A0A6P1ZF17_9BACT</name>
<comment type="caution">
    <text evidence="1">The sequence shown here is derived from an EMBL/GenBank/DDBJ whole genome shotgun (WGS) entry which is preliminary data.</text>
</comment>
<dbReference type="Proteomes" id="UP000434052">
    <property type="component" value="Unassembled WGS sequence"/>
</dbReference>
<organism evidence="1 2">
    <name type="scientific">Oceanidesulfovibrio marinus</name>
    <dbReference type="NCBI Taxonomy" id="370038"/>
    <lineage>
        <taxon>Bacteria</taxon>
        <taxon>Pseudomonadati</taxon>
        <taxon>Thermodesulfobacteriota</taxon>
        <taxon>Desulfovibrionia</taxon>
        <taxon>Desulfovibrionales</taxon>
        <taxon>Desulfovibrionaceae</taxon>
        <taxon>Oceanidesulfovibrio</taxon>
    </lineage>
</organism>
<dbReference type="EMBL" id="QMIF01000010">
    <property type="protein sequence ID" value="TVM32542.1"/>
    <property type="molecule type" value="Genomic_DNA"/>
</dbReference>
<sequence length="182" mass="21251">MVKLGFIKDADQSPPEFARVYIAATEDGKAPSAEVRSWPNRDGEQLFEVVFLVPRGEKNLGSWIGYMADTLMRMGWDHWWIDTLSVSQVLDRYIVDAVASWGDAFWPLFSNEAVVLIQVGLQREDFQRCAERWAKKFPHLQVDEEHDYERIALELEAQAQAEREKRPTYRLLRLLQSRNRSH</sequence>
<evidence type="ECO:0000313" key="2">
    <source>
        <dbReference type="Proteomes" id="UP000434052"/>
    </source>
</evidence>
<dbReference type="RefSeq" id="WP_144306161.1">
    <property type="nucleotide sequence ID" value="NZ_QMIF01000010.1"/>
</dbReference>
<gene>
    <name evidence="1" type="ORF">DQK91_14810</name>
</gene>
<dbReference type="AlphaFoldDB" id="A0A6P1ZF17"/>
<dbReference type="OrthoDB" id="5456898at2"/>
<reference evidence="1 2" key="1">
    <citation type="submission" date="2018-06" db="EMBL/GenBank/DDBJ databases">
        <title>Complete genome of Desulfovibrio marinus P48SEP.</title>
        <authorList>
            <person name="Crispim J.S."/>
            <person name="Vidigal P.M.P."/>
            <person name="Silva L.C.F."/>
            <person name="Araujo L.C."/>
            <person name="Laguardia C.N."/>
            <person name="Dias R.S."/>
            <person name="Sousa M.P."/>
            <person name="Paula S.O."/>
            <person name="Silva C."/>
        </authorList>
    </citation>
    <scope>NUCLEOTIDE SEQUENCE [LARGE SCALE GENOMIC DNA]</scope>
    <source>
        <strain evidence="1 2">P48SEP</strain>
    </source>
</reference>
<evidence type="ECO:0000313" key="1">
    <source>
        <dbReference type="EMBL" id="TVM32542.1"/>
    </source>
</evidence>
<protein>
    <submittedName>
        <fullName evidence="1">Uncharacterized protein</fullName>
    </submittedName>
</protein>
<accession>A0A6P1ZF17</accession>